<evidence type="ECO:0008006" key="4">
    <source>
        <dbReference type="Google" id="ProtNLM"/>
    </source>
</evidence>
<keyword evidence="1" id="KW-0732">Signal</keyword>
<dbReference type="RefSeq" id="WP_034431372.1">
    <property type="nucleotide sequence ID" value="NZ_CBTK010000064.1"/>
</dbReference>
<dbReference type="AlphaFoldDB" id="A0A7U7J1W8"/>
<dbReference type="EMBL" id="CBTK010000064">
    <property type="protein sequence ID" value="CDH44188.1"/>
    <property type="molecule type" value="Genomic_DNA"/>
</dbReference>
<dbReference type="Proteomes" id="UP000019184">
    <property type="component" value="Unassembled WGS sequence"/>
</dbReference>
<feature type="signal peptide" evidence="1">
    <location>
        <begin position="1"/>
        <end position="27"/>
    </location>
</feature>
<feature type="chain" id="PRO_5031120785" description="SoxXA-binding protein" evidence="1">
    <location>
        <begin position="28"/>
        <end position="150"/>
    </location>
</feature>
<sequence length="150" mass="16449">MKAALRQFFVFIAAILVLPATVGLAVAEDNSSDDKAKTEIAAAQAAGWAKFASEIAQYGKAQQDPIALISAARMLKESRVKEIIPDKAAASAAAQPAADVIKEWLDEARKIARESDKNKAEILALADEAGKKTRGYYVRYYHYYYQPTCY</sequence>
<evidence type="ECO:0000313" key="3">
    <source>
        <dbReference type="Proteomes" id="UP000019184"/>
    </source>
</evidence>
<name>A0A7U7J1W8_9GAMM</name>
<keyword evidence="3" id="KW-1185">Reference proteome</keyword>
<accession>A0A7U7J1W8</accession>
<organism evidence="2 3">
    <name type="scientific">Candidatus Contendobacter odensis Run_B_J11</name>
    <dbReference type="NCBI Taxonomy" id="1400861"/>
    <lineage>
        <taxon>Bacteria</taxon>
        <taxon>Pseudomonadati</taxon>
        <taxon>Pseudomonadota</taxon>
        <taxon>Gammaproteobacteria</taxon>
        <taxon>Candidatus Competibacteraceae</taxon>
        <taxon>Candidatus Contendibacter</taxon>
    </lineage>
</organism>
<gene>
    <name evidence="2" type="ORF">BN874_1560009</name>
</gene>
<reference evidence="2 3" key="1">
    <citation type="journal article" date="2014" name="ISME J.">
        <title>Candidatus Competibacter-lineage genomes retrieved from metagenomes reveal functional metabolic diversity.</title>
        <authorList>
            <person name="McIlroy S.J."/>
            <person name="Albertsen M."/>
            <person name="Andresen E.K."/>
            <person name="Saunders A.M."/>
            <person name="Kristiansen R."/>
            <person name="Stokholm-Bjerregaard M."/>
            <person name="Nielsen K.L."/>
            <person name="Nielsen P.H."/>
        </authorList>
    </citation>
    <scope>NUCLEOTIDE SEQUENCE [LARGE SCALE GENOMIC DNA]</scope>
    <source>
        <strain evidence="2 3">Run_B_J11</strain>
    </source>
</reference>
<comment type="caution">
    <text evidence="2">The sequence shown here is derived from an EMBL/GenBank/DDBJ whole genome shotgun (WGS) entry which is preliminary data.</text>
</comment>
<evidence type="ECO:0000256" key="1">
    <source>
        <dbReference type="SAM" id="SignalP"/>
    </source>
</evidence>
<protein>
    <recommendedName>
        <fullName evidence="4">SoxXA-binding protein</fullName>
    </recommendedName>
</protein>
<evidence type="ECO:0000313" key="2">
    <source>
        <dbReference type="EMBL" id="CDH44188.1"/>
    </source>
</evidence>
<proteinExistence type="predicted"/>